<keyword evidence="4 6" id="KW-1133">Transmembrane helix</keyword>
<protein>
    <submittedName>
        <fullName evidence="8">DMT family transporter</fullName>
    </submittedName>
</protein>
<feature type="domain" description="EamA" evidence="7">
    <location>
        <begin position="154"/>
        <end position="286"/>
    </location>
</feature>
<sequence>MPASLFRFMPALFVVLWSTGFIGARFAMPHAEPLGFLAIRFGLSFAILFLAVLILRKPRLPARIALHAAIAGALLHGVYLGFVFWVIHEGFPAGLTAAIVSLQPVLVAIFAALFLGETVSWRQWTGIALGLLGTVLVLLPKLGFTDPGATPITIAGCVLALLGISAGTLWQKRFVGQADLLAGTLWQYLGAAIVMLLPALLLEQGRFTWNPSLVLSLLWLVFGLSLGAVFLLMAMIKNGAVSKVSSLFYLVPTVTALMAFFLFGEQLEPVQLAGMVLVGAGVALATRQASTLRRASR</sequence>
<evidence type="ECO:0000313" key="8">
    <source>
        <dbReference type="EMBL" id="MBS9722379.1"/>
    </source>
</evidence>
<feature type="transmembrane region" description="Helical" evidence="6">
    <location>
        <begin position="37"/>
        <end position="55"/>
    </location>
</feature>
<dbReference type="InterPro" id="IPR037185">
    <property type="entry name" value="EmrE-like"/>
</dbReference>
<gene>
    <name evidence="8" type="ORF">JYU29_16925</name>
</gene>
<dbReference type="PANTHER" id="PTHR32322">
    <property type="entry name" value="INNER MEMBRANE TRANSPORTER"/>
    <property type="match status" value="1"/>
</dbReference>
<feature type="transmembrane region" description="Helical" evidence="6">
    <location>
        <begin position="150"/>
        <end position="170"/>
    </location>
</feature>
<comment type="subcellular location">
    <subcellularLocation>
        <location evidence="1">Membrane</location>
        <topology evidence="1">Multi-pass membrane protein</topology>
    </subcellularLocation>
</comment>
<feature type="domain" description="EamA" evidence="7">
    <location>
        <begin position="12"/>
        <end position="138"/>
    </location>
</feature>
<keyword evidence="9" id="KW-1185">Reference proteome</keyword>
<keyword evidence="5 6" id="KW-0472">Membrane</keyword>
<name>A0ABS5RZ94_9HYPH</name>
<accession>A0ABS5RZ94</accession>
<dbReference type="EMBL" id="JAFMNX010000005">
    <property type="protein sequence ID" value="MBS9722379.1"/>
    <property type="molecule type" value="Genomic_DNA"/>
</dbReference>
<evidence type="ECO:0000256" key="2">
    <source>
        <dbReference type="ARBA" id="ARBA00007362"/>
    </source>
</evidence>
<feature type="transmembrane region" description="Helical" evidence="6">
    <location>
        <begin position="247"/>
        <end position="264"/>
    </location>
</feature>
<dbReference type="Gene3D" id="1.10.3730.20">
    <property type="match status" value="2"/>
</dbReference>
<feature type="transmembrane region" description="Helical" evidence="6">
    <location>
        <begin position="64"/>
        <end position="87"/>
    </location>
</feature>
<dbReference type="Proteomes" id="UP001297272">
    <property type="component" value="Unassembled WGS sequence"/>
</dbReference>
<evidence type="ECO:0000256" key="3">
    <source>
        <dbReference type="ARBA" id="ARBA00022692"/>
    </source>
</evidence>
<comment type="similarity">
    <text evidence="2">Belongs to the EamA transporter family.</text>
</comment>
<evidence type="ECO:0000313" key="9">
    <source>
        <dbReference type="Proteomes" id="UP001297272"/>
    </source>
</evidence>
<dbReference type="InterPro" id="IPR050638">
    <property type="entry name" value="AA-Vitamin_Transporters"/>
</dbReference>
<dbReference type="PANTHER" id="PTHR32322:SF2">
    <property type="entry name" value="EAMA DOMAIN-CONTAINING PROTEIN"/>
    <property type="match status" value="1"/>
</dbReference>
<dbReference type="InterPro" id="IPR000620">
    <property type="entry name" value="EamA_dom"/>
</dbReference>
<evidence type="ECO:0000256" key="4">
    <source>
        <dbReference type="ARBA" id="ARBA00022989"/>
    </source>
</evidence>
<keyword evidence="3 6" id="KW-0812">Transmembrane</keyword>
<evidence type="ECO:0000256" key="1">
    <source>
        <dbReference type="ARBA" id="ARBA00004141"/>
    </source>
</evidence>
<feature type="transmembrane region" description="Helical" evidence="6">
    <location>
        <begin position="270"/>
        <end position="287"/>
    </location>
</feature>
<organism evidence="8 9">
    <name type="scientific">Tianweitania aestuarii</name>
    <dbReference type="NCBI Taxonomy" id="2814886"/>
    <lineage>
        <taxon>Bacteria</taxon>
        <taxon>Pseudomonadati</taxon>
        <taxon>Pseudomonadota</taxon>
        <taxon>Alphaproteobacteria</taxon>
        <taxon>Hyphomicrobiales</taxon>
        <taxon>Phyllobacteriaceae</taxon>
        <taxon>Tianweitania</taxon>
    </lineage>
</organism>
<evidence type="ECO:0000259" key="7">
    <source>
        <dbReference type="Pfam" id="PF00892"/>
    </source>
</evidence>
<comment type="caution">
    <text evidence="8">The sequence shown here is derived from an EMBL/GenBank/DDBJ whole genome shotgun (WGS) entry which is preliminary data.</text>
</comment>
<dbReference type="SUPFAM" id="SSF103481">
    <property type="entry name" value="Multidrug resistance efflux transporter EmrE"/>
    <property type="match status" value="2"/>
</dbReference>
<feature type="transmembrane region" description="Helical" evidence="6">
    <location>
        <begin position="127"/>
        <end position="144"/>
    </location>
</feature>
<evidence type="ECO:0000256" key="5">
    <source>
        <dbReference type="ARBA" id="ARBA00023136"/>
    </source>
</evidence>
<feature type="transmembrane region" description="Helical" evidence="6">
    <location>
        <begin position="213"/>
        <end position="235"/>
    </location>
</feature>
<reference evidence="8 9" key="1">
    <citation type="submission" date="2021-03" db="EMBL/GenBank/DDBJ databases">
        <title>Tianweitania aestuarii sp. nov., isolated from a tidal flat.</title>
        <authorList>
            <person name="Park S."/>
            <person name="Yoon J.-H."/>
        </authorList>
    </citation>
    <scope>NUCLEOTIDE SEQUENCE [LARGE SCALE GENOMIC DNA]</scope>
    <source>
        <strain evidence="8 9">BSSL-BM11</strain>
    </source>
</reference>
<feature type="transmembrane region" description="Helical" evidence="6">
    <location>
        <begin position="93"/>
        <end position="115"/>
    </location>
</feature>
<dbReference type="RefSeq" id="WP_213986025.1">
    <property type="nucleotide sequence ID" value="NZ_JAFMNX010000005.1"/>
</dbReference>
<evidence type="ECO:0000256" key="6">
    <source>
        <dbReference type="SAM" id="Phobius"/>
    </source>
</evidence>
<proteinExistence type="inferred from homology"/>
<feature type="transmembrane region" description="Helical" evidence="6">
    <location>
        <begin position="182"/>
        <end position="201"/>
    </location>
</feature>
<dbReference type="Pfam" id="PF00892">
    <property type="entry name" value="EamA"/>
    <property type="match status" value="2"/>
</dbReference>